<gene>
    <name evidence="1" type="ORF">NCTC7807_01807</name>
</gene>
<dbReference type="AlphaFoldDB" id="A0A380NAW4"/>
<evidence type="ECO:0000313" key="1">
    <source>
        <dbReference type="EMBL" id="SUP34596.1"/>
    </source>
</evidence>
<protein>
    <submittedName>
        <fullName evidence="1">Uncharacterized protein</fullName>
    </submittedName>
</protein>
<accession>A0A380NAW4</accession>
<evidence type="ECO:0000313" key="2">
    <source>
        <dbReference type="Proteomes" id="UP000254150"/>
    </source>
</evidence>
<name>A0A380NAW4_STRGR</name>
<proteinExistence type="predicted"/>
<dbReference type="Proteomes" id="UP000254150">
    <property type="component" value="Unassembled WGS sequence"/>
</dbReference>
<reference evidence="1 2" key="1">
    <citation type="submission" date="2018-06" db="EMBL/GenBank/DDBJ databases">
        <authorList>
            <consortium name="Pathogen Informatics"/>
            <person name="Doyle S."/>
        </authorList>
    </citation>
    <scope>NUCLEOTIDE SEQUENCE [LARGE SCALE GENOMIC DNA]</scope>
    <source>
        <strain evidence="1 2">NCTC7807</strain>
    </source>
</reference>
<sequence>MVGDSWEFELVEYRSSGKRRDEKSGVTGDVGVFGPVAVERSALYNPLNKGMETAWLSGPAFPKTVFRGKRRSGQPSLHKAELTLAGKPAELRFNSRALRKEARRLHIAYERRTYVYSVERPGKPRVLEREGAKVEIEISRHMPPTGYVSPGTATGSVDAVDLAIAIVLEEVDTDVLTLVGTAMSSPFALMHYLSDTGDQEK</sequence>
<organism evidence="1 2">
    <name type="scientific">Streptomyces griseus</name>
    <dbReference type="NCBI Taxonomy" id="1911"/>
    <lineage>
        <taxon>Bacteria</taxon>
        <taxon>Bacillati</taxon>
        <taxon>Actinomycetota</taxon>
        <taxon>Actinomycetes</taxon>
        <taxon>Kitasatosporales</taxon>
        <taxon>Streptomycetaceae</taxon>
        <taxon>Streptomyces</taxon>
    </lineage>
</organism>
<dbReference type="EMBL" id="UHID01000005">
    <property type="protein sequence ID" value="SUP34596.1"/>
    <property type="molecule type" value="Genomic_DNA"/>
</dbReference>
<dbReference type="RefSeq" id="WP_115068308.1">
    <property type="nucleotide sequence ID" value="NZ_UHID01000005.1"/>
</dbReference>